<evidence type="ECO:0000256" key="1">
    <source>
        <dbReference type="SAM" id="MobiDB-lite"/>
    </source>
</evidence>
<feature type="region of interest" description="Disordered" evidence="1">
    <location>
        <begin position="566"/>
        <end position="764"/>
    </location>
</feature>
<name>A0AAF0F5F4_9BASI</name>
<feature type="compositionally biased region" description="Basic and acidic residues" evidence="1">
    <location>
        <begin position="450"/>
        <end position="465"/>
    </location>
</feature>
<feature type="region of interest" description="Disordered" evidence="1">
    <location>
        <begin position="260"/>
        <end position="498"/>
    </location>
</feature>
<reference evidence="2" key="1">
    <citation type="submission" date="2023-03" db="EMBL/GenBank/DDBJ databases">
        <title>Mating type loci evolution in Malassezia.</title>
        <authorList>
            <person name="Coelho M.A."/>
        </authorList>
    </citation>
    <scope>NUCLEOTIDE SEQUENCE</scope>
    <source>
        <strain evidence="2">CBS 9431</strain>
    </source>
</reference>
<accession>A0AAF0F5F4</accession>
<feature type="compositionally biased region" description="Low complexity" evidence="1">
    <location>
        <begin position="1221"/>
        <end position="1233"/>
    </location>
</feature>
<protein>
    <submittedName>
        <fullName evidence="2">Uncharacterized protein</fullName>
    </submittedName>
</protein>
<dbReference type="RefSeq" id="XP_060124032.1">
    <property type="nucleotide sequence ID" value="XM_060268049.1"/>
</dbReference>
<gene>
    <name evidence="2" type="ORF">MJAP1_004130</name>
</gene>
<feature type="region of interest" description="Disordered" evidence="1">
    <location>
        <begin position="961"/>
        <end position="1343"/>
    </location>
</feature>
<dbReference type="EMBL" id="CP119966">
    <property type="protein sequence ID" value="WFD41135.1"/>
    <property type="molecule type" value="Genomic_DNA"/>
</dbReference>
<feature type="compositionally biased region" description="Basic and acidic residues" evidence="1">
    <location>
        <begin position="1157"/>
        <end position="1220"/>
    </location>
</feature>
<feature type="compositionally biased region" description="Polar residues" evidence="1">
    <location>
        <begin position="990"/>
        <end position="1001"/>
    </location>
</feature>
<feature type="compositionally biased region" description="Low complexity" evidence="1">
    <location>
        <begin position="42"/>
        <end position="51"/>
    </location>
</feature>
<feature type="compositionally biased region" description="Pro residues" evidence="1">
    <location>
        <begin position="608"/>
        <end position="645"/>
    </location>
</feature>
<feature type="compositionally biased region" description="Pro residues" evidence="1">
    <location>
        <begin position="743"/>
        <end position="752"/>
    </location>
</feature>
<feature type="compositionally biased region" description="Low complexity" evidence="1">
    <location>
        <begin position="575"/>
        <end position="584"/>
    </location>
</feature>
<organism evidence="2 3">
    <name type="scientific">Malassezia japonica</name>
    <dbReference type="NCBI Taxonomy" id="223818"/>
    <lineage>
        <taxon>Eukaryota</taxon>
        <taxon>Fungi</taxon>
        <taxon>Dikarya</taxon>
        <taxon>Basidiomycota</taxon>
        <taxon>Ustilaginomycotina</taxon>
        <taxon>Malasseziomycetes</taxon>
        <taxon>Malasseziales</taxon>
        <taxon>Malasseziaceae</taxon>
        <taxon>Malassezia</taxon>
    </lineage>
</organism>
<feature type="compositionally biased region" description="Polar residues" evidence="1">
    <location>
        <begin position="76"/>
        <end position="89"/>
    </location>
</feature>
<feature type="compositionally biased region" description="Low complexity" evidence="1">
    <location>
        <begin position="1104"/>
        <end position="1116"/>
    </location>
</feature>
<feature type="region of interest" description="Disordered" evidence="1">
    <location>
        <begin position="1"/>
        <end position="89"/>
    </location>
</feature>
<proteinExistence type="predicted"/>
<dbReference type="GeneID" id="85227781"/>
<dbReference type="Proteomes" id="UP001217754">
    <property type="component" value="Chromosome 9"/>
</dbReference>
<feature type="compositionally biased region" description="Basic and acidic residues" evidence="1">
    <location>
        <begin position="680"/>
        <end position="689"/>
    </location>
</feature>
<sequence>MVSNALAPPSPQLDALLDPPVQGEKRTIKSRLSDQFQRVRGRSPSPRPSGESMREEPVSPSKKLGVSKLLRRSINRARSTSPGPSRSSVVYDTNAPEYYMPELPNWQLYDGSSTQLGAMPHGQPPASREVPEGTATEAVFEEYADDATQHAAAHVPAAEYQIAANHTQQPMFAAPAPVYPQEAPLFGHTAHRASRSGIPAAAFGRQAERASVIDTVVTTTTEVASVTANEPLVPGESALEHVADATADATVIDYEARAERTHPYEPTVPHAGKPWKSYEDEDEDEEGAGRLYRRRMAEPVPVRAPSQEKPAPARGNSGDSETKQERLLSAMQKAPEGAGLTDLMNRVVQPGRQSWLRGIWPSDGSREASESSQRSASGGSQGGIIFQGADASPSLYSTSSMDRFSADESMPPSRNVSGEAAVERGPTAMSRGSSHQSDDEREAFERKRRSMLEARRILEQEKRQGSADFKAIEAPPPVPSKDTPRPDYTADQEAEWHAQQEAAWYAQQEAEWHAYQEAEWRAQQEAAWYAQQEAEWHAYQEAEWRAQQEAQLHQQGMPLVETVSQGTPMGPPMGAPLAPMSEPDAPMPPAKAAPAGFRTLGKRKAPPSSMPPPPAPAARPMSMPPTNMPPPPVPAPKVVPVPEPATPASTVETVFDEDGRRMRPDGFGGFVTVFDDDDDRASMRTRPESVSETPKAPQVASMQQDFTRADERPSAGIPTPSAHFQQNLPGLGSPPKRPVMLSPRPPPRPTSPPSRIERPLSAPVAPASNAPFQVAAEVYTTPASMQGSVGRMTWTPEMAEAAAKYIQTMTTSASGMKLEGERKPSMRPATELAVPAGMAPSRSVVEQLQARGVDLVLDAGDGIEPKDMPVQQALQEMMVRFYLYERHSVPILKELDKRLVALEHWSLLERQADARQPAWNEEAVARIASEVRREMRGLMAGIKELHECRLQLQSLTHETATVHKRKRPTSMSGPEKRIASEANSVRIVSDGSTVSTASTASKDAKDTLEAPDTPKAPHSPLAALAGLGPRPYSPAPFSPMPSEAPEAKPVEASNAKANESQDKAAAVPTDTKEAAPSETEAKSDNGPTPKAESAETVPSTESDAPATPSTPVAPTPLYEPVAKKPVYTDRAAESGLLSALMRANERAHTPPPPTPRMETEDAEAKEAATKEAEAKEAEAREAEAKEAEAQAAEAREAEAHAKAQREAEEARKEAEAKAAEAAEAAAKASLAEPPSAPPLLVGARTSPSHARIARTPMADVDNVPQSVVPPDTPKTSTHASSALRARAQRYLKASESGTIDTKTPDPAPEPTATENVSPSKPAYQPSALSESLRRRMAKFEPAA</sequence>
<feature type="compositionally biased region" description="Basic and acidic residues" evidence="1">
    <location>
        <begin position="1070"/>
        <end position="1083"/>
    </location>
</feature>
<keyword evidence="3" id="KW-1185">Reference proteome</keyword>
<evidence type="ECO:0000313" key="3">
    <source>
        <dbReference type="Proteomes" id="UP001217754"/>
    </source>
</evidence>
<evidence type="ECO:0000313" key="2">
    <source>
        <dbReference type="EMBL" id="WFD41135.1"/>
    </source>
</evidence>